<sequence>MKRMTSNNLQRYVGQSGGADDLLYYSSKNTQEIYCKLGFRSGQTDLTYAFTLTYASRGTLLLNNETLFKEKKSITERHSMSQESDLINEKDFEPIKFFIDKIGYFQFRDASETSRIKQQVHIDDNQFLKSDGANLPAYLYMLKEVYPEYYHRIIRYIQMIIPFFDTFILEKEKLNPNKIMLKWKEKNSDLVFYPHQLSDGSLRIMILITLLLLPEAEKPSIIILDEPEPGVHSSGLEIIASLIQQASFHSQIIIATQSSELLDFFEVDDVVVVNRPEIIIEETSSKISLTNKEKQTNYN</sequence>
<evidence type="ECO:0000313" key="2">
    <source>
        <dbReference type="EMBL" id="ETR66170.1"/>
    </source>
</evidence>
<dbReference type="PANTHER" id="PTHR32182:SF22">
    <property type="entry name" value="ATP-DEPENDENT ENDONUCLEASE, OLD FAMILY-RELATED"/>
    <property type="match status" value="1"/>
</dbReference>
<comment type="caution">
    <text evidence="2">The sequence shown here is derived from an EMBL/GenBank/DDBJ whole genome shotgun (WGS) entry which is preliminary data.</text>
</comment>
<dbReference type="SUPFAM" id="SSF52540">
    <property type="entry name" value="P-loop containing nucleoside triphosphate hydrolases"/>
    <property type="match status" value="1"/>
</dbReference>
<dbReference type="GO" id="GO:0006302">
    <property type="term" value="P:double-strand break repair"/>
    <property type="evidence" value="ECO:0007669"/>
    <property type="project" value="TreeGrafter"/>
</dbReference>
<protein>
    <submittedName>
        <fullName evidence="2">SMC domain-containing protein</fullName>
    </submittedName>
</protein>
<proteinExistence type="predicted"/>
<name>A0A1V1NUB2_9BACT</name>
<dbReference type="EMBL" id="ATBP01002186">
    <property type="protein sequence ID" value="ETR66170.1"/>
    <property type="molecule type" value="Genomic_DNA"/>
</dbReference>
<evidence type="ECO:0000313" key="3">
    <source>
        <dbReference type="Proteomes" id="UP000189670"/>
    </source>
</evidence>
<accession>A0A1V1NUB2</accession>
<feature type="domain" description="ATPase AAA-type core" evidence="1">
    <location>
        <begin position="113"/>
        <end position="263"/>
    </location>
</feature>
<dbReference type="PANTHER" id="PTHR32182">
    <property type="entry name" value="DNA REPLICATION AND REPAIR PROTEIN RECF"/>
    <property type="match status" value="1"/>
</dbReference>
<dbReference type="GO" id="GO:0000731">
    <property type="term" value="P:DNA synthesis involved in DNA repair"/>
    <property type="evidence" value="ECO:0007669"/>
    <property type="project" value="TreeGrafter"/>
</dbReference>
<dbReference type="Gene3D" id="3.40.50.300">
    <property type="entry name" value="P-loop containing nucleotide triphosphate hydrolases"/>
    <property type="match status" value="1"/>
</dbReference>
<dbReference type="Proteomes" id="UP000189670">
    <property type="component" value="Unassembled WGS sequence"/>
</dbReference>
<dbReference type="InterPro" id="IPR027417">
    <property type="entry name" value="P-loop_NTPase"/>
</dbReference>
<dbReference type="GO" id="GO:0005524">
    <property type="term" value="F:ATP binding"/>
    <property type="evidence" value="ECO:0007669"/>
    <property type="project" value="InterPro"/>
</dbReference>
<dbReference type="Pfam" id="PF13304">
    <property type="entry name" value="AAA_21"/>
    <property type="match status" value="1"/>
</dbReference>
<gene>
    <name evidence="2" type="ORF">OMM_13152</name>
</gene>
<dbReference type="InterPro" id="IPR003959">
    <property type="entry name" value="ATPase_AAA_core"/>
</dbReference>
<organism evidence="2 3">
    <name type="scientific">Candidatus Magnetoglobus multicellularis str. Araruama</name>
    <dbReference type="NCBI Taxonomy" id="890399"/>
    <lineage>
        <taxon>Bacteria</taxon>
        <taxon>Pseudomonadati</taxon>
        <taxon>Thermodesulfobacteriota</taxon>
        <taxon>Desulfobacteria</taxon>
        <taxon>Desulfobacterales</taxon>
        <taxon>Desulfobacteraceae</taxon>
        <taxon>Candidatus Magnetoglobus</taxon>
    </lineage>
</organism>
<evidence type="ECO:0000259" key="1">
    <source>
        <dbReference type="Pfam" id="PF13304"/>
    </source>
</evidence>
<feature type="non-terminal residue" evidence="2">
    <location>
        <position position="299"/>
    </location>
</feature>
<dbReference type="AlphaFoldDB" id="A0A1V1NUB2"/>
<dbReference type="GO" id="GO:0016887">
    <property type="term" value="F:ATP hydrolysis activity"/>
    <property type="evidence" value="ECO:0007669"/>
    <property type="project" value="InterPro"/>
</dbReference>
<reference evidence="3" key="1">
    <citation type="submission" date="2012-11" db="EMBL/GenBank/DDBJ databases">
        <authorList>
            <person name="Lucero-Rivera Y.E."/>
            <person name="Tovar-Ramirez D."/>
        </authorList>
    </citation>
    <scope>NUCLEOTIDE SEQUENCE [LARGE SCALE GENOMIC DNA]</scope>
    <source>
        <strain evidence="3">Araruama</strain>
    </source>
</reference>